<protein>
    <submittedName>
        <fullName evidence="1">Uncharacterized protein</fullName>
    </submittedName>
</protein>
<keyword evidence="2" id="KW-1185">Reference proteome</keyword>
<dbReference type="RefSeq" id="WP_065393293.1">
    <property type="nucleotide sequence ID" value="NZ_MAYH01000001.1"/>
</dbReference>
<evidence type="ECO:0000313" key="2">
    <source>
        <dbReference type="Proteomes" id="UP000092651"/>
    </source>
</evidence>
<name>A0A1B9A146_9FLAO</name>
<proteinExistence type="predicted"/>
<accession>A0A1B9A146</accession>
<comment type="caution">
    <text evidence="1">The sequence shown here is derived from an EMBL/GenBank/DDBJ whole genome shotgun (WGS) entry which is preliminary data.</text>
</comment>
<dbReference type="AlphaFoldDB" id="A0A1B9A146"/>
<gene>
    <name evidence="1" type="ORF">BBI01_03595</name>
</gene>
<dbReference type="Proteomes" id="UP000092651">
    <property type="component" value="Unassembled WGS sequence"/>
</dbReference>
<sequence length="62" mass="7078">MVLLYGKNSFKATLVKKISTIEIYINRKSEIINTAQRLSFDHSLKELAMRYETQTSNAKAGI</sequence>
<reference evidence="1 2" key="1">
    <citation type="submission" date="2016-07" db="EMBL/GenBank/DDBJ databases">
        <authorList>
            <person name="Jeong J.-J."/>
            <person name="Kim D.W."/>
            <person name="Sang M.K."/>
            <person name="Choi I.-G."/>
            <person name="Kim K.D."/>
        </authorList>
    </citation>
    <scope>NUCLEOTIDE SEQUENCE [LARGE SCALE GENOMIC DNA]</scope>
    <source>
        <strain evidence="1 2">UTM-3</strain>
    </source>
</reference>
<evidence type="ECO:0000313" key="1">
    <source>
        <dbReference type="EMBL" id="OCA77543.1"/>
    </source>
</evidence>
<organism evidence="1 2">
    <name type="scientific">Chryseobacterium artocarpi</name>
    <dbReference type="NCBI Taxonomy" id="1414727"/>
    <lineage>
        <taxon>Bacteria</taxon>
        <taxon>Pseudomonadati</taxon>
        <taxon>Bacteroidota</taxon>
        <taxon>Flavobacteriia</taxon>
        <taxon>Flavobacteriales</taxon>
        <taxon>Weeksellaceae</taxon>
        <taxon>Chryseobacterium group</taxon>
        <taxon>Chryseobacterium</taxon>
    </lineage>
</organism>
<dbReference type="EMBL" id="MAYH01000001">
    <property type="protein sequence ID" value="OCA77543.1"/>
    <property type="molecule type" value="Genomic_DNA"/>
</dbReference>